<reference evidence="3" key="1">
    <citation type="submission" date="2022-05" db="EMBL/GenBank/DDBJ databases">
        <title>An RpoN-dependent PEP-CTERM gene is involved in floc formation of an Aquincola tertiaricarbonis strain.</title>
        <authorList>
            <person name="Qiu D."/>
            <person name="Xia M."/>
        </authorList>
    </citation>
    <scope>NUCLEOTIDE SEQUENCE</scope>
    <source>
        <strain evidence="3">RN12</strain>
    </source>
</reference>
<dbReference type="Proteomes" id="UP001056201">
    <property type="component" value="Chromosome 2"/>
</dbReference>
<feature type="signal peptide" evidence="2">
    <location>
        <begin position="1"/>
        <end position="37"/>
    </location>
</feature>
<evidence type="ECO:0000256" key="1">
    <source>
        <dbReference type="SAM" id="MobiDB-lite"/>
    </source>
</evidence>
<dbReference type="EMBL" id="CP097636">
    <property type="protein sequence ID" value="URI09685.1"/>
    <property type="molecule type" value="Genomic_DNA"/>
</dbReference>
<feature type="compositionally biased region" description="Basic and acidic residues" evidence="1">
    <location>
        <begin position="363"/>
        <end position="373"/>
    </location>
</feature>
<gene>
    <name evidence="3" type="ORF">MW290_29480</name>
</gene>
<keyword evidence="2" id="KW-0732">Signal</keyword>
<name>A0ABY4SAQ7_AQUTE</name>
<feature type="chain" id="PRO_5045582680" evidence="2">
    <location>
        <begin position="38"/>
        <end position="373"/>
    </location>
</feature>
<keyword evidence="4" id="KW-1185">Reference proteome</keyword>
<dbReference type="Pfam" id="PF07433">
    <property type="entry name" value="DUF1513"/>
    <property type="match status" value="1"/>
</dbReference>
<proteinExistence type="predicted"/>
<dbReference type="InterPro" id="IPR008311">
    <property type="entry name" value="UCP028101"/>
</dbReference>
<organism evidence="3 4">
    <name type="scientific">Aquincola tertiaricarbonis</name>
    <dbReference type="NCBI Taxonomy" id="391953"/>
    <lineage>
        <taxon>Bacteria</taxon>
        <taxon>Pseudomonadati</taxon>
        <taxon>Pseudomonadota</taxon>
        <taxon>Betaproteobacteria</taxon>
        <taxon>Burkholderiales</taxon>
        <taxon>Sphaerotilaceae</taxon>
        <taxon>Aquincola</taxon>
    </lineage>
</organism>
<dbReference type="SUPFAM" id="SSF63829">
    <property type="entry name" value="Calcium-dependent phosphotriesterase"/>
    <property type="match status" value="1"/>
</dbReference>
<dbReference type="InterPro" id="IPR006311">
    <property type="entry name" value="TAT_signal"/>
</dbReference>
<evidence type="ECO:0000313" key="3">
    <source>
        <dbReference type="EMBL" id="URI09685.1"/>
    </source>
</evidence>
<evidence type="ECO:0000313" key="4">
    <source>
        <dbReference type="Proteomes" id="UP001056201"/>
    </source>
</evidence>
<sequence length="373" mass="39326">MGRPGGTEVGRGWRRRQLLQALAALGGAAALPRLAVAAPGATRLFTAWDLPDGRHQLGCVRLSTADGAPCQVEAVIDVPTRAHGLLPLPDGGVLVAARRPGEWLLRWHPARPTQAQWHWMDGDRAFSGHAQWLDGHFYTTESDLETGAGLLSRRDPHTLKRLAEWPTGGTDNHMLLADGRGHLLVANGGVATRPETGRLKIDLDAMDSSIVRIAAASGRITGQWRLDDSRLSLRHLAWRGPDLGIALQAQHDDPAAQRAAPVLAVLRGARAEGAEPTLVALPTPQPLGGYGGDICATPAGFHVSCPRVDAVATWSATGAWQGTQAHGEAYALAATHGTALVAGPGGWKALGNAPALHPWQGERAPDNHAARAA</sequence>
<evidence type="ECO:0000256" key="2">
    <source>
        <dbReference type="SAM" id="SignalP"/>
    </source>
</evidence>
<dbReference type="PROSITE" id="PS51318">
    <property type="entry name" value="TAT"/>
    <property type="match status" value="1"/>
</dbReference>
<dbReference type="RefSeq" id="WP_250197908.1">
    <property type="nucleotide sequence ID" value="NZ_CP097636.1"/>
</dbReference>
<protein>
    <submittedName>
        <fullName evidence="3">DUF1513 domain-containing protein</fullName>
    </submittedName>
</protein>
<feature type="region of interest" description="Disordered" evidence="1">
    <location>
        <begin position="353"/>
        <end position="373"/>
    </location>
</feature>
<accession>A0ABY4SAQ7</accession>